<feature type="domain" description="RRM" evidence="3">
    <location>
        <begin position="35"/>
        <end position="112"/>
    </location>
</feature>
<feature type="compositionally biased region" description="Polar residues" evidence="2">
    <location>
        <begin position="407"/>
        <end position="432"/>
    </location>
</feature>
<accession>F4NCL2</accession>
<dbReference type="InterPro" id="IPR035979">
    <property type="entry name" value="RBD_domain_sf"/>
</dbReference>
<reference evidence="4" key="1">
    <citation type="journal article" date="2014" name="Plant J.">
        <title>Profiling of extensively diversified plant LINEs reveals distinct plant-specific subclades.</title>
        <authorList>
            <person name="Heitkam T."/>
            <person name="Holtgrawe D."/>
            <person name="Dohm J.C."/>
            <person name="Minoche A.E."/>
            <person name="Himmelbauer H."/>
            <person name="Weisshaar B."/>
            <person name="Schmidt T."/>
        </authorList>
    </citation>
    <scope>NUCLEOTIDE SEQUENCE</scope>
</reference>
<feature type="compositionally biased region" description="Basic and acidic residues" evidence="2">
    <location>
        <begin position="110"/>
        <end position="119"/>
    </location>
</feature>
<feature type="compositionally biased region" description="Pro residues" evidence="2">
    <location>
        <begin position="522"/>
        <end position="536"/>
    </location>
</feature>
<dbReference type="PROSITE" id="PS50102">
    <property type="entry name" value="RRM"/>
    <property type="match status" value="1"/>
</dbReference>
<sequence length="674" mass="75568">MREREKAPSERNPSLQWNVVSKRKPRSPSTPKASRTCFVNFLPSTMNTTDIAAMFKIHGTVDSVYIPSGQLKKPHQCAFVRFIYPQSLLSAIRDEHGRCLGNHRITVHHAKFDKPPDKPNHRHHNPSPLHTKPPAFDHKTFHPTHRPAHRDSRTYKEAFSNIHPEKSSSQSTPKPPPVPKSTYTLPNPPLHRVMSSRALGEDTEKTRESLGEIDIEGEFAAALKGEACEEIKEMLERSAVAVANSSQSSEDILSHILAEGVNCLKIKPMGGMLHLIIFETFADKKEMMECKWLEKWFLVLRNVNDESAMVWRETWLKVQGMPLIAWSHENFYKIGCVYGRVISVNQKDFECAYILVFTDYLFQINNLISMEIQGKQYSIFVSEANSPGSVMQKSSHHPGNHVHGIAANQSPNGMGSPSKSNPRNLTPPSAKSDQWKSKEVDTNHLISISKKPPKSQNVISFPPENLNEPFPGKPHGQPFRQSSVNDWSGLGYCSPQKRKNNHSQSPMREPIDFSSPSKIIEVPPPKSLPPKKPPAQPTTSTPLINSPNKPHLKNGPIPNPPKQNHSSSGTIDSSSGSGPLFPPGFEDRVPSHIKIAQLEKRKKKLEKKKRLKFNAQSKMTATPPPKQLYGAIAVDDVIELASLLGLSFDGQLSELRRRIQVILQGQVHTWDNHQ</sequence>
<feature type="region of interest" description="Disordered" evidence="2">
    <location>
        <begin position="388"/>
        <end position="588"/>
    </location>
</feature>
<feature type="compositionally biased region" description="Low complexity" evidence="2">
    <location>
        <begin position="566"/>
        <end position="579"/>
    </location>
</feature>
<dbReference type="AlphaFoldDB" id="F4NCL2"/>
<evidence type="ECO:0000259" key="3">
    <source>
        <dbReference type="PROSITE" id="PS50102"/>
    </source>
</evidence>
<feature type="compositionally biased region" description="Basic and acidic residues" evidence="2">
    <location>
        <begin position="433"/>
        <end position="442"/>
    </location>
</feature>
<name>F4NCL2_BETVV</name>
<feature type="compositionally biased region" description="Basic and acidic residues" evidence="2">
    <location>
        <begin position="199"/>
        <end position="208"/>
    </location>
</feature>
<evidence type="ECO:0000256" key="2">
    <source>
        <dbReference type="SAM" id="MobiDB-lite"/>
    </source>
</evidence>
<protein>
    <recommendedName>
        <fullName evidence="3">RRM domain-containing protein</fullName>
    </recommendedName>
</protein>
<dbReference type="InterPro" id="IPR000504">
    <property type="entry name" value="RRM_dom"/>
</dbReference>
<dbReference type="Pfam" id="PF00076">
    <property type="entry name" value="RRM_1"/>
    <property type="match status" value="1"/>
</dbReference>
<dbReference type="Gene3D" id="3.30.70.330">
    <property type="match status" value="1"/>
</dbReference>
<dbReference type="InterPro" id="IPR012677">
    <property type="entry name" value="Nucleotide-bd_a/b_plait_sf"/>
</dbReference>
<dbReference type="CDD" id="cd00590">
    <property type="entry name" value="RRM_SF"/>
    <property type="match status" value="1"/>
</dbReference>
<proteinExistence type="predicted"/>
<dbReference type="EMBL" id="FR852861">
    <property type="protein sequence ID" value="CCA66187.1"/>
    <property type="molecule type" value="Genomic_DNA"/>
</dbReference>
<feature type="region of interest" description="Disordered" evidence="2">
    <location>
        <begin position="110"/>
        <end position="208"/>
    </location>
</feature>
<dbReference type="SUPFAM" id="SSF54928">
    <property type="entry name" value="RNA-binding domain, RBD"/>
    <property type="match status" value="1"/>
</dbReference>
<dbReference type="GO" id="GO:0003723">
    <property type="term" value="F:RNA binding"/>
    <property type="evidence" value="ECO:0007669"/>
    <property type="project" value="UniProtKB-UniRule"/>
</dbReference>
<evidence type="ECO:0000256" key="1">
    <source>
        <dbReference type="PROSITE-ProRule" id="PRU00176"/>
    </source>
</evidence>
<dbReference type="SMART" id="SM00360">
    <property type="entry name" value="RRM"/>
    <property type="match status" value="1"/>
</dbReference>
<organism evidence="4">
    <name type="scientific">Beta vulgaris subsp. vulgaris</name>
    <name type="common">Beet</name>
    <dbReference type="NCBI Taxonomy" id="3555"/>
    <lineage>
        <taxon>Eukaryota</taxon>
        <taxon>Viridiplantae</taxon>
        <taxon>Streptophyta</taxon>
        <taxon>Embryophyta</taxon>
        <taxon>Tracheophyta</taxon>
        <taxon>Spermatophyta</taxon>
        <taxon>Magnoliopsida</taxon>
        <taxon>eudicotyledons</taxon>
        <taxon>Gunneridae</taxon>
        <taxon>Pentapetalae</taxon>
        <taxon>Caryophyllales</taxon>
        <taxon>Chenopodiaceae</taxon>
        <taxon>Betoideae</taxon>
        <taxon>Beta</taxon>
    </lineage>
</organism>
<evidence type="ECO:0000313" key="4">
    <source>
        <dbReference type="EMBL" id="CCA66187.1"/>
    </source>
</evidence>
<keyword evidence="1" id="KW-0694">RNA-binding</keyword>
<feature type="region of interest" description="Disordered" evidence="2">
    <location>
        <begin position="1"/>
        <end position="33"/>
    </location>
</feature>